<dbReference type="KEGG" id="ache:ACHE_20741S"/>
<evidence type="ECO:0000313" key="2">
    <source>
        <dbReference type="Proteomes" id="UP000637239"/>
    </source>
</evidence>
<accession>A0A7R7VJZ4</accession>
<reference evidence="1" key="1">
    <citation type="submission" date="2021-01" db="EMBL/GenBank/DDBJ databases">
        <authorList>
            <consortium name="Aspergillus chevalieri M1 genome sequencing consortium"/>
            <person name="Kazuki M."/>
            <person name="Futagami T."/>
        </authorList>
    </citation>
    <scope>NUCLEOTIDE SEQUENCE</scope>
    <source>
        <strain evidence="1">M1</strain>
    </source>
</reference>
<keyword evidence="2" id="KW-1185">Reference proteome</keyword>
<organism evidence="1 2">
    <name type="scientific">Aspergillus chevalieri</name>
    <name type="common">Eurotium chevalieri</name>
    <dbReference type="NCBI Taxonomy" id="182096"/>
    <lineage>
        <taxon>Eukaryota</taxon>
        <taxon>Fungi</taxon>
        <taxon>Dikarya</taxon>
        <taxon>Ascomycota</taxon>
        <taxon>Pezizomycotina</taxon>
        <taxon>Eurotiomycetes</taxon>
        <taxon>Eurotiomycetidae</taxon>
        <taxon>Eurotiales</taxon>
        <taxon>Aspergillaceae</taxon>
        <taxon>Aspergillus</taxon>
        <taxon>Aspergillus subgen. Aspergillus</taxon>
    </lineage>
</organism>
<reference evidence="1" key="2">
    <citation type="submission" date="2021-02" db="EMBL/GenBank/DDBJ databases">
        <title>Aspergillus chevalieri M1 genome sequence.</title>
        <authorList>
            <person name="Kadooka C."/>
            <person name="Mori K."/>
            <person name="Futagami T."/>
        </authorList>
    </citation>
    <scope>NUCLEOTIDE SEQUENCE</scope>
    <source>
        <strain evidence="1">M1</strain>
    </source>
</reference>
<dbReference type="RefSeq" id="XP_043133805.1">
    <property type="nucleotide sequence ID" value="XM_043285078.1"/>
</dbReference>
<protein>
    <submittedName>
        <fullName evidence="1">Uncharacterized protein</fullName>
    </submittedName>
</protein>
<name>A0A7R7VJZ4_ASPCH</name>
<proteinExistence type="predicted"/>
<dbReference type="Proteomes" id="UP000637239">
    <property type="component" value="Chromosome 2"/>
</dbReference>
<dbReference type="EMBL" id="AP024417">
    <property type="protein sequence ID" value="BCR85283.1"/>
    <property type="molecule type" value="Genomic_DNA"/>
</dbReference>
<sequence>MWCNDSKCSCQPAPSNSSPEKMQAFLFGDKPGQVRQLHQPGAELDIHCDVARHEMTLRETVGGDRRAISTATRYDVHLNPKNSYLLNLEGLPDDSILLTIGIRPEACRTSGHGLWLQTKVWSFRPAYTDSKLYNEFYLCDWSKMILRVHLPVSRFWGWETVAMLLVTFERLTWGGSRIVAGIKDMAVTGLNWRQIEQRMRNGSKRDALVMEVFREERMNKERAVEPGPYELWF</sequence>
<evidence type="ECO:0000313" key="1">
    <source>
        <dbReference type="EMBL" id="BCR85283.1"/>
    </source>
</evidence>
<dbReference type="AlphaFoldDB" id="A0A7R7VJZ4"/>
<dbReference type="GeneID" id="66979642"/>
<gene>
    <name evidence="1" type="ORF">ACHE_20741S</name>
</gene>